<name>A0A497XN27_9SPHI</name>
<keyword evidence="4" id="KW-1185">Reference proteome</keyword>
<dbReference type="Proteomes" id="UP000297429">
    <property type="component" value="Unassembled WGS sequence"/>
</dbReference>
<accession>A0A497XN27</accession>
<organism evidence="1 3">
    <name type="scientific">Pedobacter alluvionis</name>
    <dbReference type="NCBI Taxonomy" id="475253"/>
    <lineage>
        <taxon>Bacteria</taxon>
        <taxon>Pseudomonadati</taxon>
        <taxon>Bacteroidota</taxon>
        <taxon>Sphingobacteriia</taxon>
        <taxon>Sphingobacteriales</taxon>
        <taxon>Sphingobacteriaceae</taxon>
        <taxon>Pedobacter</taxon>
    </lineage>
</organism>
<dbReference type="Proteomes" id="UP000273898">
    <property type="component" value="Unassembled WGS sequence"/>
</dbReference>
<proteinExistence type="predicted"/>
<dbReference type="OrthoDB" id="773376at2"/>
<gene>
    <name evidence="1" type="ORF">BCL90_5177</name>
    <name evidence="2" type="ORF">E3V97_23035</name>
</gene>
<sequence length="107" mass="12537">MHGISKSRHEHLKAALLQMEGLLSERQKECGCLQQAIDYNRELEIMYRTYERLLSELAGQITAYEIFHNQVKVQFLAKKLKELKKEISVQKPAFPMLIENIQLAYET</sequence>
<reference evidence="2 4" key="2">
    <citation type="submission" date="2019-03" db="EMBL/GenBank/DDBJ databases">
        <authorList>
            <person name="He R.-H."/>
        </authorList>
    </citation>
    <scope>NUCLEOTIDE SEQUENCE [LARGE SCALE GENOMIC DNA]</scope>
    <source>
        <strain evidence="2 4">DSM 19624</strain>
    </source>
</reference>
<dbReference type="EMBL" id="RCCK01000016">
    <property type="protein sequence ID" value="RLJ69579.1"/>
    <property type="molecule type" value="Genomic_DNA"/>
</dbReference>
<evidence type="ECO:0000313" key="2">
    <source>
        <dbReference type="EMBL" id="TFB28360.1"/>
    </source>
</evidence>
<reference evidence="1 3" key="1">
    <citation type="submission" date="2018-10" db="EMBL/GenBank/DDBJ databases">
        <title>Genomic Encyclopedia of Archaeal and Bacterial Type Strains, Phase II (KMG-II): from individual species to whole genera.</title>
        <authorList>
            <person name="Goeker M."/>
        </authorList>
    </citation>
    <scope>NUCLEOTIDE SEQUENCE [LARGE SCALE GENOMIC DNA]</scope>
    <source>
        <strain evidence="1 3">DSM 19624</strain>
    </source>
</reference>
<comment type="caution">
    <text evidence="1">The sequence shown here is derived from an EMBL/GenBank/DDBJ whole genome shotgun (WGS) entry which is preliminary data.</text>
</comment>
<evidence type="ECO:0000313" key="1">
    <source>
        <dbReference type="EMBL" id="RLJ69579.1"/>
    </source>
</evidence>
<evidence type="ECO:0000313" key="3">
    <source>
        <dbReference type="Proteomes" id="UP000273898"/>
    </source>
</evidence>
<dbReference type="RefSeq" id="WP_121287970.1">
    <property type="nucleotide sequence ID" value="NZ_RCCK01000016.1"/>
</dbReference>
<dbReference type="AlphaFoldDB" id="A0A497XN27"/>
<dbReference type="EMBL" id="SOPX01000006">
    <property type="protein sequence ID" value="TFB28360.1"/>
    <property type="molecule type" value="Genomic_DNA"/>
</dbReference>
<evidence type="ECO:0000313" key="4">
    <source>
        <dbReference type="Proteomes" id="UP000297429"/>
    </source>
</evidence>
<protein>
    <submittedName>
        <fullName evidence="1">Uncharacterized protein</fullName>
    </submittedName>
</protein>